<dbReference type="WBParaSite" id="SMUV_0001013301-mRNA-1">
    <property type="protein sequence ID" value="SMUV_0001013301-mRNA-1"/>
    <property type="gene ID" value="SMUV_0001013301"/>
</dbReference>
<keyword evidence="6 10" id="KW-0863">Zinc-finger</keyword>
<evidence type="ECO:0000256" key="8">
    <source>
        <dbReference type="ARBA" id="ARBA00023125"/>
    </source>
</evidence>
<dbReference type="GO" id="GO:0005634">
    <property type="term" value="C:nucleus"/>
    <property type="evidence" value="ECO:0007669"/>
    <property type="project" value="UniProtKB-SubCell"/>
</dbReference>
<evidence type="ECO:0000256" key="7">
    <source>
        <dbReference type="ARBA" id="ARBA00022833"/>
    </source>
</evidence>
<evidence type="ECO:0000256" key="4">
    <source>
        <dbReference type="ARBA" id="ARBA00022723"/>
    </source>
</evidence>
<dbReference type="PROSITE" id="PS00028">
    <property type="entry name" value="ZINC_FINGER_C2H2_1"/>
    <property type="match status" value="1"/>
</dbReference>
<dbReference type="GO" id="GO:0008270">
    <property type="term" value="F:zinc ion binding"/>
    <property type="evidence" value="ECO:0007669"/>
    <property type="project" value="UniProtKB-KW"/>
</dbReference>
<accession>A0A0N5AYT3</accession>
<keyword evidence="7" id="KW-0862">Zinc</keyword>
<evidence type="ECO:0000256" key="3">
    <source>
        <dbReference type="ARBA" id="ARBA00022473"/>
    </source>
</evidence>
<evidence type="ECO:0000256" key="5">
    <source>
        <dbReference type="ARBA" id="ARBA00022737"/>
    </source>
</evidence>
<dbReference type="Pfam" id="PF00096">
    <property type="entry name" value="zf-C2H2"/>
    <property type="match status" value="1"/>
</dbReference>
<dbReference type="Proteomes" id="UP000046393">
    <property type="component" value="Unplaced"/>
</dbReference>
<comment type="similarity">
    <text evidence="2">Belongs to the hunchback C2H2-type zinc-finger protein family.</text>
</comment>
<dbReference type="SUPFAM" id="SSF57667">
    <property type="entry name" value="beta-beta-alpha zinc fingers"/>
    <property type="match status" value="3"/>
</dbReference>
<evidence type="ECO:0000256" key="6">
    <source>
        <dbReference type="ARBA" id="ARBA00022771"/>
    </source>
</evidence>
<feature type="region of interest" description="Disordered" evidence="11">
    <location>
        <begin position="174"/>
        <end position="194"/>
    </location>
</feature>
<comment type="subcellular location">
    <subcellularLocation>
        <location evidence="1">Nucleus</location>
    </subcellularLocation>
</comment>
<dbReference type="Gene3D" id="3.30.160.60">
    <property type="entry name" value="Classic Zinc Finger"/>
    <property type="match status" value="3"/>
</dbReference>
<dbReference type="PROSITE" id="PS50157">
    <property type="entry name" value="ZINC_FINGER_C2H2_2"/>
    <property type="match status" value="3"/>
</dbReference>
<keyword evidence="9" id="KW-0539">Nucleus</keyword>
<feature type="region of interest" description="Disordered" evidence="11">
    <location>
        <begin position="48"/>
        <end position="91"/>
    </location>
</feature>
<dbReference type="GO" id="GO:0035282">
    <property type="term" value="P:segmentation"/>
    <property type="evidence" value="ECO:0007669"/>
    <property type="project" value="UniProtKB-KW"/>
</dbReference>
<dbReference type="STRING" id="451379.A0A0N5AYT3"/>
<evidence type="ECO:0000256" key="10">
    <source>
        <dbReference type="PROSITE-ProRule" id="PRU00042"/>
    </source>
</evidence>
<dbReference type="InterPro" id="IPR013087">
    <property type="entry name" value="Znf_C2H2_type"/>
</dbReference>
<protein>
    <submittedName>
        <fullName evidence="14">Protein hunchback</fullName>
    </submittedName>
</protein>
<evidence type="ECO:0000256" key="2">
    <source>
        <dbReference type="ARBA" id="ARBA00007746"/>
    </source>
</evidence>
<feature type="domain" description="C2H2-type" evidence="12">
    <location>
        <begin position="143"/>
        <end position="171"/>
    </location>
</feature>
<evidence type="ECO:0000313" key="13">
    <source>
        <dbReference type="Proteomes" id="UP000046393"/>
    </source>
</evidence>
<dbReference type="PANTHER" id="PTHR24392">
    <property type="entry name" value="ZINC FINGER PROTEIN"/>
    <property type="match status" value="1"/>
</dbReference>
<feature type="domain" description="C2H2-type" evidence="12">
    <location>
        <begin position="291"/>
        <end position="318"/>
    </location>
</feature>
<dbReference type="GO" id="GO:0000122">
    <property type="term" value="P:negative regulation of transcription by RNA polymerase II"/>
    <property type="evidence" value="ECO:0007669"/>
    <property type="project" value="UniProtKB-ARBA"/>
</dbReference>
<evidence type="ECO:0000256" key="1">
    <source>
        <dbReference type="ARBA" id="ARBA00004123"/>
    </source>
</evidence>
<sequence length="461" mass="50746">LKTAKNGGFDKLHCSQYSFNDNNAEKSDKLPSVLVEENTLCQNNREVLTSAPNSSANPTSSATSCTVSSHTTSSPPFLHSSSPQLEAASNTTRSTFCRAPGLGPVSIPEGHPGTQHPLVCQICGFSCNSKFHYNSHMNTHGDHQCTMCDYTSRTEGRLKKHMRDSHTVEQQIAAGLEIDSSQRSVTPSNLKKSSSQSLSTSVASLLENASSLCVNGPVTDDSSPNGVSFKMLFVDSIISLQREEPSTSGVNSERRSSKPKNYKCKQCNQVSTSKEEQWIHARSHIPAEKRLECNRCGFVTEYKHHLEYHLRNHVGSKPFQCRKCAYSCVNKSMLNSHMKSHTNIYQFRCRDCSYATKYCHSLKLHLKKYNHNRAGDSNDGGGIDSGQIDPVNVLNAAFRMNALQSISTAGSVLPPHCHFCSYQPSSVDEGLRHQMMHIITGSSVPTSSGAISKELKLFCFL</sequence>
<dbReference type="AlphaFoldDB" id="A0A0N5AYT3"/>
<dbReference type="PANTHER" id="PTHR24392:SF49">
    <property type="entry name" value="PROTEIN HUNCHBACK"/>
    <property type="match status" value="1"/>
</dbReference>
<keyword evidence="3" id="KW-0217">Developmental protein</keyword>
<dbReference type="SMART" id="SM00355">
    <property type="entry name" value="ZnF_C2H2"/>
    <property type="match status" value="7"/>
</dbReference>
<evidence type="ECO:0000259" key="12">
    <source>
        <dbReference type="PROSITE" id="PS50157"/>
    </source>
</evidence>
<evidence type="ECO:0000256" key="11">
    <source>
        <dbReference type="SAM" id="MobiDB-lite"/>
    </source>
</evidence>
<keyword evidence="8" id="KW-0238">DNA-binding</keyword>
<keyword evidence="5" id="KW-0677">Repeat</keyword>
<proteinExistence type="inferred from homology"/>
<reference evidence="14" key="1">
    <citation type="submission" date="2017-02" db="UniProtKB">
        <authorList>
            <consortium name="WormBaseParasite"/>
        </authorList>
    </citation>
    <scope>IDENTIFICATION</scope>
</reference>
<evidence type="ECO:0000313" key="14">
    <source>
        <dbReference type="WBParaSite" id="SMUV_0001013301-mRNA-1"/>
    </source>
</evidence>
<dbReference type="GO" id="GO:0000977">
    <property type="term" value="F:RNA polymerase II transcription regulatory region sequence-specific DNA binding"/>
    <property type="evidence" value="ECO:0007669"/>
    <property type="project" value="UniProtKB-ARBA"/>
</dbReference>
<organism evidence="13 14">
    <name type="scientific">Syphacia muris</name>
    <dbReference type="NCBI Taxonomy" id="451379"/>
    <lineage>
        <taxon>Eukaryota</taxon>
        <taxon>Metazoa</taxon>
        <taxon>Ecdysozoa</taxon>
        <taxon>Nematoda</taxon>
        <taxon>Chromadorea</taxon>
        <taxon>Rhabditida</taxon>
        <taxon>Spirurina</taxon>
        <taxon>Oxyuridomorpha</taxon>
        <taxon>Oxyuroidea</taxon>
        <taxon>Oxyuridae</taxon>
        <taxon>Syphacia</taxon>
    </lineage>
</organism>
<evidence type="ECO:0000256" key="9">
    <source>
        <dbReference type="ARBA" id="ARBA00023242"/>
    </source>
</evidence>
<dbReference type="InterPro" id="IPR036236">
    <property type="entry name" value="Znf_C2H2_sf"/>
</dbReference>
<dbReference type="FunFam" id="3.30.160.60:FF:001301">
    <property type="entry name" value="Blast:Protein hunchback"/>
    <property type="match status" value="1"/>
</dbReference>
<keyword evidence="4" id="KW-0479">Metal-binding</keyword>
<name>A0A0N5AYT3_9BILA</name>
<feature type="compositionally biased region" description="Polar residues" evidence="11">
    <location>
        <begin position="79"/>
        <end position="91"/>
    </location>
</feature>
<dbReference type="GO" id="GO:0040034">
    <property type="term" value="P:regulation of development, heterochronic"/>
    <property type="evidence" value="ECO:0007669"/>
    <property type="project" value="UniProtKB-ARBA"/>
</dbReference>
<dbReference type="FunFam" id="3.30.160.60:FF:002883">
    <property type="entry name" value="Hunchback-like protein"/>
    <property type="match status" value="1"/>
</dbReference>
<feature type="domain" description="C2H2-type" evidence="12">
    <location>
        <begin position="319"/>
        <end position="346"/>
    </location>
</feature>
<keyword evidence="13" id="KW-1185">Reference proteome</keyword>
<feature type="compositionally biased region" description="Low complexity" evidence="11">
    <location>
        <begin position="49"/>
        <end position="74"/>
    </location>
</feature>